<dbReference type="SUPFAM" id="SSF52833">
    <property type="entry name" value="Thioredoxin-like"/>
    <property type="match status" value="1"/>
</dbReference>
<dbReference type="AlphaFoldDB" id="A0A0P1FQ94"/>
<dbReference type="PANTHER" id="PTHR36057">
    <property type="match status" value="1"/>
</dbReference>
<feature type="chain" id="PRO_5009792483" evidence="1">
    <location>
        <begin position="23"/>
        <end position="242"/>
    </location>
</feature>
<sequence>MRRLVTKFAAALAVWGSVTTVALPTAAAAQSVDRPVVVELYTSQGCSSCPPADAFLGELAKREDVIPLALHVDYWDYIGWKDKFASPQHTKRQKAYASAAGRRSIYTPQMIVQGQEHVVGNHPKNVNALIERHGAAEVTVDLQLSITGNQLQVTASKVARAKTPVLVQLVRYMPRKSVQIRSGENAGRTITYANIVTDWQLLDEWNMRRPLDLSTKVSGEDPLVVIVQERGPGRILAAARLR</sequence>
<evidence type="ECO:0000313" key="4">
    <source>
        <dbReference type="Proteomes" id="UP000051086"/>
    </source>
</evidence>
<evidence type="ECO:0000313" key="5">
    <source>
        <dbReference type="Proteomes" id="UP000051887"/>
    </source>
</evidence>
<protein>
    <submittedName>
        <fullName evidence="2 3">Secreted protein</fullName>
    </submittedName>
</protein>
<evidence type="ECO:0000313" key="2">
    <source>
        <dbReference type="EMBL" id="CUH65319.1"/>
    </source>
</evidence>
<dbReference type="RefSeq" id="WP_058241813.1">
    <property type="nucleotide sequence ID" value="NZ_CYSB01000025.1"/>
</dbReference>
<name>A0A0P1FQ94_9RHOB</name>
<dbReference type="Pfam" id="PF06764">
    <property type="entry name" value="DUF1223"/>
    <property type="match status" value="1"/>
</dbReference>
<keyword evidence="1" id="KW-0732">Signal</keyword>
<organism evidence="3 5">
    <name type="scientific">Thalassovita autumnalis</name>
    <dbReference type="NCBI Taxonomy" id="2072972"/>
    <lineage>
        <taxon>Bacteria</taxon>
        <taxon>Pseudomonadati</taxon>
        <taxon>Pseudomonadota</taxon>
        <taxon>Alphaproteobacteria</taxon>
        <taxon>Rhodobacterales</taxon>
        <taxon>Roseobacteraceae</taxon>
        <taxon>Thalassovita</taxon>
    </lineage>
</organism>
<accession>A0A0P1FQ94</accession>
<feature type="signal peptide" evidence="1">
    <location>
        <begin position="1"/>
        <end position="22"/>
    </location>
</feature>
<dbReference type="InterPro" id="IPR010634">
    <property type="entry name" value="DUF1223"/>
</dbReference>
<proteinExistence type="predicted"/>
<dbReference type="Proteomes" id="UP000051887">
    <property type="component" value="Unassembled WGS sequence"/>
</dbReference>
<evidence type="ECO:0000313" key="3">
    <source>
        <dbReference type="EMBL" id="CUH70458.1"/>
    </source>
</evidence>
<gene>
    <name evidence="2" type="ORF">TL5118_01254</name>
    <name evidence="3" type="ORF">TL5120_00234</name>
</gene>
<dbReference type="PANTHER" id="PTHR36057:SF1">
    <property type="entry name" value="LIPOPROTEIN LIPID ATTACHMENT SITE-LIKE PROTEIN, PUTATIVE (DUF1223)-RELATED"/>
    <property type="match status" value="1"/>
</dbReference>
<reference evidence="3 5" key="1">
    <citation type="submission" date="2015-09" db="EMBL/GenBank/DDBJ databases">
        <authorList>
            <consortium name="Swine Surveillance"/>
        </authorList>
    </citation>
    <scope>NUCLEOTIDE SEQUENCE [LARGE SCALE GENOMIC DNA]</scope>
    <source>
        <strain evidence="3 5">5120</strain>
    </source>
</reference>
<evidence type="ECO:0000256" key="1">
    <source>
        <dbReference type="SAM" id="SignalP"/>
    </source>
</evidence>
<reference evidence="2 4" key="2">
    <citation type="submission" date="2015-09" db="EMBL/GenBank/DDBJ databases">
        <authorList>
            <person name="Rodrigo-Torres L."/>
            <person name="Arahal D.R."/>
        </authorList>
    </citation>
    <scope>NUCLEOTIDE SEQUENCE [LARGE SCALE GENOMIC DNA]</scope>
    <source>
        <strain evidence="2 4">CECT 5118</strain>
    </source>
</reference>
<dbReference type="OrthoDB" id="9808254at2"/>
<dbReference type="EMBL" id="CYSB01000025">
    <property type="protein sequence ID" value="CUH65319.1"/>
    <property type="molecule type" value="Genomic_DNA"/>
</dbReference>
<dbReference type="InterPro" id="IPR036249">
    <property type="entry name" value="Thioredoxin-like_sf"/>
</dbReference>
<keyword evidence="4" id="KW-1185">Reference proteome</keyword>
<dbReference type="EMBL" id="CYSC01000007">
    <property type="protein sequence ID" value="CUH70458.1"/>
    <property type="molecule type" value="Genomic_DNA"/>
</dbReference>
<dbReference type="Proteomes" id="UP000051086">
    <property type="component" value="Unassembled WGS sequence"/>
</dbReference>